<evidence type="ECO:0000256" key="1">
    <source>
        <dbReference type="SAM" id="MobiDB-lite"/>
    </source>
</evidence>
<accession>A0ABD1P0B7</accession>
<gene>
    <name evidence="2" type="ORF">Adt_46420</name>
</gene>
<dbReference type="Proteomes" id="UP001604336">
    <property type="component" value="Unassembled WGS sequence"/>
</dbReference>
<proteinExistence type="predicted"/>
<keyword evidence="3" id="KW-1185">Reference proteome</keyword>
<organism evidence="2 3">
    <name type="scientific">Abeliophyllum distichum</name>
    <dbReference type="NCBI Taxonomy" id="126358"/>
    <lineage>
        <taxon>Eukaryota</taxon>
        <taxon>Viridiplantae</taxon>
        <taxon>Streptophyta</taxon>
        <taxon>Embryophyta</taxon>
        <taxon>Tracheophyta</taxon>
        <taxon>Spermatophyta</taxon>
        <taxon>Magnoliopsida</taxon>
        <taxon>eudicotyledons</taxon>
        <taxon>Gunneridae</taxon>
        <taxon>Pentapetalae</taxon>
        <taxon>asterids</taxon>
        <taxon>lamiids</taxon>
        <taxon>Lamiales</taxon>
        <taxon>Oleaceae</taxon>
        <taxon>Forsythieae</taxon>
        <taxon>Abeliophyllum</taxon>
    </lineage>
</organism>
<comment type="caution">
    <text evidence="2">The sequence shown here is derived from an EMBL/GenBank/DDBJ whole genome shotgun (WGS) entry which is preliminary data.</text>
</comment>
<evidence type="ECO:0000313" key="2">
    <source>
        <dbReference type="EMBL" id="KAL2457310.1"/>
    </source>
</evidence>
<dbReference type="AlphaFoldDB" id="A0ABD1P0B7"/>
<name>A0ABD1P0B7_9LAMI</name>
<reference evidence="3" key="1">
    <citation type="submission" date="2024-07" db="EMBL/GenBank/DDBJ databases">
        <title>Two chromosome-level genome assemblies of Korean endemic species Abeliophyllum distichum and Forsythia ovata (Oleaceae).</title>
        <authorList>
            <person name="Jang H."/>
        </authorList>
    </citation>
    <scope>NUCLEOTIDE SEQUENCE [LARGE SCALE GENOMIC DNA]</scope>
</reference>
<dbReference type="EMBL" id="JBFOLK010000065">
    <property type="protein sequence ID" value="KAL2457310.1"/>
    <property type="molecule type" value="Genomic_DNA"/>
</dbReference>
<feature type="compositionally biased region" description="Basic and acidic residues" evidence="1">
    <location>
        <begin position="1"/>
        <end position="18"/>
    </location>
</feature>
<sequence length="230" mass="26075">MAPKRKDPSTKKGKEKVDSSSGRHRSVKTNVDAGGILRFRGPEEELIYNKWLMPKHIWAEREEILTDFPYSKMANLIHSCGWQRVTGKPHLAYPLLVKEFLANFNHSIEEPAADHRHTTWVRGKWIQFSPAVIANYYGLTEHDFEPISTDFDMTHYASGRSSMFYCLISALCLADGVPLLLHEEPESPEPSITKRTLGNPVARRAADNSVPIPAAETDRLLCQIFTQLSE</sequence>
<feature type="region of interest" description="Disordered" evidence="1">
    <location>
        <begin position="1"/>
        <end position="27"/>
    </location>
</feature>
<evidence type="ECO:0000313" key="3">
    <source>
        <dbReference type="Proteomes" id="UP001604336"/>
    </source>
</evidence>
<protein>
    <submittedName>
        <fullName evidence="2">Uncharacterized protein</fullName>
    </submittedName>
</protein>